<proteinExistence type="predicted"/>
<name>A0AAV4NF29_CAEEX</name>
<dbReference type="Proteomes" id="UP001054945">
    <property type="component" value="Unassembled WGS sequence"/>
</dbReference>
<dbReference type="EMBL" id="BPLR01020732">
    <property type="protein sequence ID" value="GIX81987.1"/>
    <property type="molecule type" value="Genomic_DNA"/>
</dbReference>
<dbReference type="AlphaFoldDB" id="A0AAV4NF29"/>
<gene>
    <name evidence="1" type="ORF">CEXT_211191</name>
</gene>
<reference evidence="1 2" key="1">
    <citation type="submission" date="2021-06" db="EMBL/GenBank/DDBJ databases">
        <title>Caerostris extrusa draft genome.</title>
        <authorList>
            <person name="Kono N."/>
            <person name="Arakawa K."/>
        </authorList>
    </citation>
    <scope>NUCLEOTIDE SEQUENCE [LARGE SCALE GENOMIC DNA]</scope>
</reference>
<sequence>MYDSGLLALTSMEEASLFFGAIAMQNKYSQKVTSGGLQLKGITLVGSSIRVRREFAHRACLESQLGFCLASTLFDDMPFLDGSKKIKTEWKDLCFDGTCDAI</sequence>
<accession>A0AAV4NF29</accession>
<organism evidence="1 2">
    <name type="scientific">Caerostris extrusa</name>
    <name type="common">Bark spider</name>
    <name type="synonym">Caerostris bankana</name>
    <dbReference type="NCBI Taxonomy" id="172846"/>
    <lineage>
        <taxon>Eukaryota</taxon>
        <taxon>Metazoa</taxon>
        <taxon>Ecdysozoa</taxon>
        <taxon>Arthropoda</taxon>
        <taxon>Chelicerata</taxon>
        <taxon>Arachnida</taxon>
        <taxon>Araneae</taxon>
        <taxon>Araneomorphae</taxon>
        <taxon>Entelegynae</taxon>
        <taxon>Araneoidea</taxon>
        <taxon>Araneidae</taxon>
        <taxon>Caerostris</taxon>
    </lineage>
</organism>
<protein>
    <submittedName>
        <fullName evidence="1">Uncharacterized protein</fullName>
    </submittedName>
</protein>
<comment type="caution">
    <text evidence="1">The sequence shown here is derived from an EMBL/GenBank/DDBJ whole genome shotgun (WGS) entry which is preliminary data.</text>
</comment>
<keyword evidence="2" id="KW-1185">Reference proteome</keyword>
<evidence type="ECO:0000313" key="1">
    <source>
        <dbReference type="EMBL" id="GIX81987.1"/>
    </source>
</evidence>
<evidence type="ECO:0000313" key="2">
    <source>
        <dbReference type="Proteomes" id="UP001054945"/>
    </source>
</evidence>